<dbReference type="InterPro" id="IPR024311">
    <property type="entry name" value="Lipocalin-like"/>
</dbReference>
<evidence type="ECO:0000313" key="4">
    <source>
        <dbReference type="Proteomes" id="UP000217301"/>
    </source>
</evidence>
<evidence type="ECO:0000313" key="5">
    <source>
        <dbReference type="Proteomes" id="UP000249902"/>
    </source>
</evidence>
<accession>A0AAX2IDA1</accession>
<dbReference type="Pfam" id="PF13648">
    <property type="entry name" value="Lipocalin_4"/>
    <property type="match status" value="1"/>
</dbReference>
<reference evidence="3 5" key="3">
    <citation type="submission" date="2018-06" db="EMBL/GenBank/DDBJ databases">
        <authorList>
            <consortium name="Pathogen Informatics"/>
            <person name="Doyle S."/>
        </authorList>
    </citation>
    <scope>NUCLEOTIDE SEQUENCE [LARGE SCALE GENOMIC DNA]</scope>
    <source>
        <strain evidence="3 5">NCTC11653</strain>
    </source>
</reference>
<sequence length="155" mass="17505">MKKILIALVAITSLVACKSKDDNDAPNQLIGGWKLESITDNDQPKPLTECDKNVIIYSATETEEIFFKEDSNGNCVYNKDTSIEKRPYRVRGNIVIATNPAIQQDYPAEFAIEGSKVTFKVKVTTQSRKTNRVLVFRKLSPQELTEIEKLKNLKP</sequence>
<keyword evidence="4" id="KW-1185">Reference proteome</keyword>
<dbReference type="KEGG" id="cspu:CGC55_06555"/>
<dbReference type="PROSITE" id="PS51257">
    <property type="entry name" value="PROKAR_LIPOPROTEIN"/>
    <property type="match status" value="1"/>
</dbReference>
<name>A0AAX2IDA1_CAPSP</name>
<proteinExistence type="predicted"/>
<dbReference type="EMBL" id="UAVP01000008">
    <property type="protein sequence ID" value="SQA76067.1"/>
    <property type="molecule type" value="Genomic_DNA"/>
</dbReference>
<dbReference type="EMBL" id="CP022385">
    <property type="protein sequence ID" value="ATA84184.1"/>
    <property type="molecule type" value="Genomic_DNA"/>
</dbReference>
<dbReference type="Proteomes" id="UP000249902">
    <property type="component" value="Unassembled WGS sequence"/>
</dbReference>
<organism evidence="3 5">
    <name type="scientific">Capnocytophaga sputigena</name>
    <dbReference type="NCBI Taxonomy" id="1019"/>
    <lineage>
        <taxon>Bacteria</taxon>
        <taxon>Pseudomonadati</taxon>
        <taxon>Bacteroidota</taxon>
        <taxon>Flavobacteriia</taxon>
        <taxon>Flavobacteriales</taxon>
        <taxon>Flavobacteriaceae</taxon>
        <taxon>Capnocytophaga</taxon>
    </lineage>
</organism>
<evidence type="ECO:0000259" key="1">
    <source>
        <dbReference type="Pfam" id="PF13648"/>
    </source>
</evidence>
<evidence type="ECO:0000313" key="3">
    <source>
        <dbReference type="EMBL" id="SQA76067.1"/>
    </source>
</evidence>
<reference evidence="2" key="1">
    <citation type="journal article" date="2017" name="Genome Announc.">
        <title>Twelve Complete Reference Genomes of Clinical Isolates in the Capnocytophaga Genus.</title>
        <authorList>
            <person name="Villarma A."/>
            <person name="Gulvik C.A."/>
            <person name="Rowe L.A."/>
            <person name="Sheth M."/>
            <person name="Juieng P."/>
            <person name="Nicholson A.C."/>
            <person name="Loparev V.N."/>
            <person name="McQuiston J.R."/>
        </authorList>
    </citation>
    <scope>NUCLEOTIDE SEQUENCE</scope>
    <source>
        <strain evidence="2">KC1668</strain>
    </source>
</reference>
<evidence type="ECO:0000313" key="2">
    <source>
        <dbReference type="EMBL" id="ATA84184.1"/>
    </source>
</evidence>
<protein>
    <recommendedName>
        <fullName evidence="1">Lipocalin-like domain-containing protein</fullName>
    </recommendedName>
</protein>
<reference evidence="4" key="2">
    <citation type="submission" date="2017-06" db="EMBL/GenBank/DDBJ databases">
        <title>Capnocytophaga spp. assemblies.</title>
        <authorList>
            <person name="Gulvik C.A."/>
        </authorList>
    </citation>
    <scope>NUCLEOTIDE SEQUENCE [LARGE SCALE GENOMIC DNA]</scope>
    <source>
        <strain evidence="4">KC1668</strain>
    </source>
</reference>
<gene>
    <name evidence="2" type="ORF">CGC55_06555</name>
    <name evidence="3" type="ORF">NCTC11653_01981</name>
</gene>
<dbReference type="RefSeq" id="WP_002681745.1">
    <property type="nucleotide sequence ID" value="NZ_CAUPAO010000074.1"/>
</dbReference>
<feature type="domain" description="Lipocalin-like" evidence="1">
    <location>
        <begin position="29"/>
        <end position="107"/>
    </location>
</feature>
<dbReference type="Proteomes" id="UP000217301">
    <property type="component" value="Chromosome"/>
</dbReference>
<dbReference type="AlphaFoldDB" id="A0AAX2IDA1"/>